<sequence>MRWIVCLAFLILYKGKEIDCFNANPTSSRGVTFVCFRQRQSKELNVRKSKSSDLQDDDKGQRRRIIKAFLSAPLSIILPTGESSIASATSGEIAKTKPFAPMENLLPAVRVKLSIDSATELTQSLMAAKKDEETPKQNREREASILHELEKTLLGPQNYVQSTLKLQGVPAKPGDLYLDSYKSMKGDLPFQQFLIKNGDIDSWKRLKKAEKNMERSSEVRAALNAYTDALTFSTDSYLLTVDRDARSRMVREDRLPDVKQVITSDMGMRYLYRNQVLTAMEDVKAELEYQLMQAGGDQGFDGSELLELLGSAGTAMDRWLSLVPPEDLKQAQEFISTEER</sequence>
<feature type="signal peptide" evidence="1">
    <location>
        <begin position="1"/>
        <end position="18"/>
    </location>
</feature>
<keyword evidence="1" id="KW-0732">Signal</keyword>
<dbReference type="EMBL" id="CAACVS010000335">
    <property type="protein sequence ID" value="VEU41219.1"/>
    <property type="molecule type" value="Genomic_DNA"/>
</dbReference>
<evidence type="ECO:0000256" key="1">
    <source>
        <dbReference type="SAM" id="SignalP"/>
    </source>
</evidence>
<proteinExistence type="predicted"/>
<keyword evidence="3" id="KW-1185">Reference proteome</keyword>
<dbReference type="AlphaFoldDB" id="A0A448ZGQ4"/>
<evidence type="ECO:0000313" key="3">
    <source>
        <dbReference type="Proteomes" id="UP000291116"/>
    </source>
</evidence>
<feature type="chain" id="PRO_5019191234" evidence="1">
    <location>
        <begin position="19"/>
        <end position="340"/>
    </location>
</feature>
<protein>
    <submittedName>
        <fullName evidence="2">Uncharacterized protein</fullName>
    </submittedName>
</protein>
<organism evidence="2 3">
    <name type="scientific">Pseudo-nitzschia multistriata</name>
    <dbReference type="NCBI Taxonomy" id="183589"/>
    <lineage>
        <taxon>Eukaryota</taxon>
        <taxon>Sar</taxon>
        <taxon>Stramenopiles</taxon>
        <taxon>Ochrophyta</taxon>
        <taxon>Bacillariophyta</taxon>
        <taxon>Bacillariophyceae</taxon>
        <taxon>Bacillariophycidae</taxon>
        <taxon>Bacillariales</taxon>
        <taxon>Bacillariaceae</taxon>
        <taxon>Pseudo-nitzschia</taxon>
    </lineage>
</organism>
<dbReference type="Proteomes" id="UP000291116">
    <property type="component" value="Unassembled WGS sequence"/>
</dbReference>
<reference evidence="2 3" key="1">
    <citation type="submission" date="2019-01" db="EMBL/GenBank/DDBJ databases">
        <authorList>
            <person name="Ferrante I. M."/>
        </authorList>
    </citation>
    <scope>NUCLEOTIDE SEQUENCE [LARGE SCALE GENOMIC DNA]</scope>
    <source>
        <strain evidence="2 3">B856</strain>
    </source>
</reference>
<gene>
    <name evidence="2" type="ORF">PSNMU_V1.4_AUG-EV-PASAV3_0081850</name>
</gene>
<accession>A0A448ZGQ4</accession>
<dbReference type="OrthoDB" id="43961at2759"/>
<name>A0A448ZGQ4_9STRA</name>
<evidence type="ECO:0000313" key="2">
    <source>
        <dbReference type="EMBL" id="VEU41219.1"/>
    </source>
</evidence>